<feature type="region of interest" description="Disordered" evidence="1">
    <location>
        <begin position="54"/>
        <end position="109"/>
    </location>
</feature>
<evidence type="ECO:0000256" key="1">
    <source>
        <dbReference type="SAM" id="MobiDB-lite"/>
    </source>
</evidence>
<comment type="caution">
    <text evidence="2">The sequence shown here is derived from an EMBL/GenBank/DDBJ whole genome shotgun (WGS) entry which is preliminary data.</text>
</comment>
<dbReference type="EMBL" id="JASCZI010211481">
    <property type="protein sequence ID" value="MED6192727.1"/>
    <property type="molecule type" value="Genomic_DNA"/>
</dbReference>
<feature type="compositionally biased region" description="Acidic residues" evidence="1">
    <location>
        <begin position="31"/>
        <end position="41"/>
    </location>
</feature>
<reference evidence="2 3" key="1">
    <citation type="journal article" date="2023" name="Plants (Basel)">
        <title>Bridging the Gap: Combining Genomics and Transcriptomics Approaches to Understand Stylosanthes scabra, an Orphan Legume from the Brazilian Caatinga.</title>
        <authorList>
            <person name="Ferreira-Neto J.R.C."/>
            <person name="da Silva M.D."/>
            <person name="Binneck E."/>
            <person name="de Melo N.F."/>
            <person name="da Silva R.H."/>
            <person name="de Melo A.L.T.M."/>
            <person name="Pandolfi V."/>
            <person name="Bustamante F.O."/>
            <person name="Brasileiro-Vidal A.C."/>
            <person name="Benko-Iseppon A.M."/>
        </authorList>
    </citation>
    <scope>NUCLEOTIDE SEQUENCE [LARGE SCALE GENOMIC DNA]</scope>
    <source>
        <tissue evidence="2">Leaves</tissue>
    </source>
</reference>
<proteinExistence type="predicted"/>
<evidence type="ECO:0000313" key="2">
    <source>
        <dbReference type="EMBL" id="MED6192727.1"/>
    </source>
</evidence>
<gene>
    <name evidence="2" type="ORF">PIB30_012897</name>
</gene>
<sequence>MLVDERQGKSKKKSKKESSSTSELEYVGSSDESEFEYEADSEQTISQITIQVERIRPRRNDPTSKRQPLARKAISDDGHTIAQVMSLSEKKRKGLEEEGSKNKRPKKAIEVPPVDSTIASLGDNESNAGSGIYLLRMMKKPSNNHFHNNHLCKKRNHHIINHHHNKKNINHLNNNRNSSIFPQALRGSLNQHQTGCWFLKPNRICNIHQVKGS</sequence>
<accession>A0ABU6X4E2</accession>
<protein>
    <submittedName>
        <fullName evidence="2">Uncharacterized protein</fullName>
    </submittedName>
</protein>
<feature type="compositionally biased region" description="Basic and acidic residues" evidence="1">
    <location>
        <begin position="54"/>
        <end position="64"/>
    </location>
</feature>
<evidence type="ECO:0000313" key="3">
    <source>
        <dbReference type="Proteomes" id="UP001341840"/>
    </source>
</evidence>
<dbReference type="Proteomes" id="UP001341840">
    <property type="component" value="Unassembled WGS sequence"/>
</dbReference>
<feature type="region of interest" description="Disordered" evidence="1">
    <location>
        <begin position="1"/>
        <end position="42"/>
    </location>
</feature>
<organism evidence="2 3">
    <name type="scientific">Stylosanthes scabra</name>
    <dbReference type="NCBI Taxonomy" id="79078"/>
    <lineage>
        <taxon>Eukaryota</taxon>
        <taxon>Viridiplantae</taxon>
        <taxon>Streptophyta</taxon>
        <taxon>Embryophyta</taxon>
        <taxon>Tracheophyta</taxon>
        <taxon>Spermatophyta</taxon>
        <taxon>Magnoliopsida</taxon>
        <taxon>eudicotyledons</taxon>
        <taxon>Gunneridae</taxon>
        <taxon>Pentapetalae</taxon>
        <taxon>rosids</taxon>
        <taxon>fabids</taxon>
        <taxon>Fabales</taxon>
        <taxon>Fabaceae</taxon>
        <taxon>Papilionoideae</taxon>
        <taxon>50 kb inversion clade</taxon>
        <taxon>dalbergioids sensu lato</taxon>
        <taxon>Dalbergieae</taxon>
        <taxon>Pterocarpus clade</taxon>
        <taxon>Stylosanthes</taxon>
    </lineage>
</organism>
<keyword evidence="3" id="KW-1185">Reference proteome</keyword>
<name>A0ABU6X4E2_9FABA</name>